<dbReference type="PANTHER" id="PTHR37823:SF1">
    <property type="entry name" value="CYTOCHROME C-553-LIKE"/>
    <property type="match status" value="1"/>
</dbReference>
<evidence type="ECO:0000259" key="7">
    <source>
        <dbReference type="PROSITE" id="PS51007"/>
    </source>
</evidence>
<dbReference type="AlphaFoldDB" id="A0A953LJL7"/>
<protein>
    <recommendedName>
        <fullName evidence="7">Cytochrome c domain-containing protein</fullName>
    </recommendedName>
</protein>
<accession>A0A953LJL7</accession>
<dbReference type="InterPro" id="IPR008168">
    <property type="entry name" value="Cyt_C_IC"/>
</dbReference>
<evidence type="ECO:0000256" key="4">
    <source>
        <dbReference type="ARBA" id="ARBA00022982"/>
    </source>
</evidence>
<dbReference type="Proteomes" id="UP000732377">
    <property type="component" value="Unassembled WGS sequence"/>
</dbReference>
<keyword evidence="2 6" id="KW-0349">Heme</keyword>
<dbReference type="PROSITE" id="PS51007">
    <property type="entry name" value="CYTC"/>
    <property type="match status" value="2"/>
</dbReference>
<dbReference type="Gene3D" id="1.10.760.10">
    <property type="entry name" value="Cytochrome c-like domain"/>
    <property type="match status" value="2"/>
</dbReference>
<reference evidence="8" key="1">
    <citation type="submission" date="2017-11" db="EMBL/GenBank/DDBJ databases">
        <title>Three new genomes from thermophilic consortium.</title>
        <authorList>
            <person name="Quaggio R."/>
            <person name="Amgarten D."/>
            <person name="Setubal J.C."/>
        </authorList>
    </citation>
    <scope>NUCLEOTIDE SEQUENCE</scope>
    <source>
        <strain evidence="8">ZCTH01-B2</strain>
    </source>
</reference>
<comment type="caution">
    <text evidence="8">The sequence shown here is derived from an EMBL/GenBank/DDBJ whole genome shotgun (WGS) entry which is preliminary data.</text>
</comment>
<evidence type="ECO:0000256" key="3">
    <source>
        <dbReference type="ARBA" id="ARBA00022723"/>
    </source>
</evidence>
<dbReference type="Pfam" id="PF00034">
    <property type="entry name" value="Cytochrom_C"/>
    <property type="match status" value="1"/>
</dbReference>
<keyword evidence="3 6" id="KW-0479">Metal-binding</keyword>
<keyword evidence="1" id="KW-0813">Transport</keyword>
<dbReference type="GO" id="GO:0005506">
    <property type="term" value="F:iron ion binding"/>
    <property type="evidence" value="ECO:0007669"/>
    <property type="project" value="InterPro"/>
</dbReference>
<proteinExistence type="predicted"/>
<dbReference type="SUPFAM" id="SSF46626">
    <property type="entry name" value="Cytochrome c"/>
    <property type="match status" value="2"/>
</dbReference>
<dbReference type="GO" id="GO:0020037">
    <property type="term" value="F:heme binding"/>
    <property type="evidence" value="ECO:0007669"/>
    <property type="project" value="InterPro"/>
</dbReference>
<dbReference type="InterPro" id="IPR051811">
    <property type="entry name" value="Cytochrome_c550/c551-like"/>
</dbReference>
<evidence type="ECO:0000256" key="5">
    <source>
        <dbReference type="ARBA" id="ARBA00023004"/>
    </source>
</evidence>
<dbReference type="PRINTS" id="PR00605">
    <property type="entry name" value="CYTCHROMECIC"/>
</dbReference>
<sequence length="312" mass="34844">MRNERKYKIITLLSLALALLLLGLGVREPFRMATAEYRQHEEYVLKGAQIYAENCVQCHGPYGEGVVGMPLNRAEFRVAPASPAGKEIYAYLFDTIARGREGNAAHYQWVRVKTPEGKDAWMSYTEMPAWLKEHGGPLDEEAVKALTLFIMYDDPSGSQWYMVGDSSKAPIPAADLTPDETGVIPLPDADVPEEVNATAKALLRDLAKTQCLTCHRIGSKGAYIGPDLSQLGLWGIDKEFLVEWIKRASGPNAMPHDERMPIYWSQNRAITSTEIDLSERVVSEGPYYMPAFEDRLTDEEISVIADYLLGLK</sequence>
<dbReference type="InterPro" id="IPR036909">
    <property type="entry name" value="Cyt_c-like_dom_sf"/>
</dbReference>
<dbReference type="EMBL" id="PIUK01000052">
    <property type="protein sequence ID" value="MBY6276007.1"/>
    <property type="molecule type" value="Genomic_DNA"/>
</dbReference>
<evidence type="ECO:0000256" key="6">
    <source>
        <dbReference type="PROSITE-ProRule" id="PRU00433"/>
    </source>
</evidence>
<gene>
    <name evidence="8" type="ORF">CWE10_07240</name>
</gene>
<feature type="domain" description="Cytochrome c" evidence="7">
    <location>
        <begin position="187"/>
        <end position="312"/>
    </location>
</feature>
<evidence type="ECO:0000313" key="9">
    <source>
        <dbReference type="Proteomes" id="UP000732377"/>
    </source>
</evidence>
<feature type="domain" description="Cytochrome c" evidence="7">
    <location>
        <begin position="42"/>
        <end position="154"/>
    </location>
</feature>
<keyword evidence="4" id="KW-0249">Electron transport</keyword>
<dbReference type="PANTHER" id="PTHR37823">
    <property type="entry name" value="CYTOCHROME C-553-LIKE"/>
    <property type="match status" value="1"/>
</dbReference>
<dbReference type="GO" id="GO:0009055">
    <property type="term" value="F:electron transfer activity"/>
    <property type="evidence" value="ECO:0007669"/>
    <property type="project" value="InterPro"/>
</dbReference>
<dbReference type="RefSeq" id="WP_273378933.1">
    <property type="nucleotide sequence ID" value="NZ_PIUK01000052.1"/>
</dbReference>
<dbReference type="Pfam" id="PF13442">
    <property type="entry name" value="Cytochrome_CBB3"/>
    <property type="match status" value="1"/>
</dbReference>
<name>A0A953LJL7_SYMTR</name>
<evidence type="ECO:0000313" key="8">
    <source>
        <dbReference type="EMBL" id="MBY6276007.1"/>
    </source>
</evidence>
<keyword evidence="5 6" id="KW-0408">Iron</keyword>
<dbReference type="InterPro" id="IPR009056">
    <property type="entry name" value="Cyt_c-like_dom"/>
</dbReference>
<evidence type="ECO:0000256" key="1">
    <source>
        <dbReference type="ARBA" id="ARBA00022448"/>
    </source>
</evidence>
<evidence type="ECO:0000256" key="2">
    <source>
        <dbReference type="ARBA" id="ARBA00022617"/>
    </source>
</evidence>
<organism evidence="8 9">
    <name type="scientific">Symbiobacterium thermophilum</name>
    <dbReference type="NCBI Taxonomy" id="2734"/>
    <lineage>
        <taxon>Bacteria</taxon>
        <taxon>Bacillati</taxon>
        <taxon>Bacillota</taxon>
        <taxon>Clostridia</taxon>
        <taxon>Eubacteriales</taxon>
        <taxon>Symbiobacteriaceae</taxon>
        <taxon>Symbiobacterium</taxon>
    </lineage>
</organism>